<keyword evidence="4" id="KW-0482">Metalloprotease</keyword>
<dbReference type="SMART" id="SM01154">
    <property type="entry name" value="DUF1704"/>
    <property type="match status" value="1"/>
</dbReference>
<dbReference type="Proteomes" id="UP001595548">
    <property type="component" value="Unassembled WGS sequence"/>
</dbReference>
<evidence type="ECO:0000256" key="3">
    <source>
        <dbReference type="ARBA" id="ARBA00022801"/>
    </source>
</evidence>
<comment type="cofactor">
    <cofactor evidence="1">
        <name>Zn(2+)</name>
        <dbReference type="ChEBI" id="CHEBI:29105"/>
    </cofactor>
</comment>
<keyword evidence="2" id="KW-0645">Protease</keyword>
<dbReference type="EMBL" id="JBHRTL010000006">
    <property type="protein sequence ID" value="MFC3154790.1"/>
    <property type="molecule type" value="Genomic_DNA"/>
</dbReference>
<dbReference type="RefSeq" id="WP_382415222.1">
    <property type="nucleotide sequence ID" value="NZ_AP031500.1"/>
</dbReference>
<dbReference type="PANTHER" id="PTHR31817:SF0">
    <property type="entry name" value="CHROMOSOME UNDETERMINED SCAFFOLD_67, WHOLE GENOME SHOTGUN SEQUENCE"/>
    <property type="match status" value="1"/>
</dbReference>
<dbReference type="InterPro" id="IPR012656">
    <property type="entry name" value="CHP02421_QEGLA"/>
</dbReference>
<comment type="caution">
    <text evidence="5">The sequence shown here is derived from an EMBL/GenBank/DDBJ whole genome shotgun (WGS) entry which is preliminary data.</text>
</comment>
<evidence type="ECO:0000256" key="4">
    <source>
        <dbReference type="ARBA" id="ARBA00023049"/>
    </source>
</evidence>
<dbReference type="PANTHER" id="PTHR31817">
    <property type="match status" value="1"/>
</dbReference>
<gene>
    <name evidence="5" type="ORF">ACFOEB_06195</name>
</gene>
<dbReference type="NCBIfam" id="TIGR02421">
    <property type="entry name" value="QEGLA"/>
    <property type="match status" value="1"/>
</dbReference>
<evidence type="ECO:0000256" key="2">
    <source>
        <dbReference type="ARBA" id="ARBA00022670"/>
    </source>
</evidence>
<keyword evidence="6" id="KW-1185">Reference proteome</keyword>
<dbReference type="Pfam" id="PF08014">
    <property type="entry name" value="MATCAP"/>
    <property type="match status" value="1"/>
</dbReference>
<name>A0ABV7HRT1_9GAMM</name>
<reference evidence="6" key="1">
    <citation type="journal article" date="2019" name="Int. J. Syst. Evol. Microbiol.">
        <title>The Global Catalogue of Microorganisms (GCM) 10K type strain sequencing project: providing services to taxonomists for standard genome sequencing and annotation.</title>
        <authorList>
            <consortium name="The Broad Institute Genomics Platform"/>
            <consortium name="The Broad Institute Genome Sequencing Center for Infectious Disease"/>
            <person name="Wu L."/>
            <person name="Ma J."/>
        </authorList>
    </citation>
    <scope>NUCLEOTIDE SEQUENCE [LARGE SCALE GENOMIC DNA]</scope>
    <source>
        <strain evidence="6">KCTC 52141</strain>
    </source>
</reference>
<evidence type="ECO:0000313" key="6">
    <source>
        <dbReference type="Proteomes" id="UP001595548"/>
    </source>
</evidence>
<evidence type="ECO:0000256" key="1">
    <source>
        <dbReference type="ARBA" id="ARBA00001947"/>
    </source>
</evidence>
<keyword evidence="3" id="KW-0378">Hydrolase</keyword>
<proteinExistence type="predicted"/>
<dbReference type="InterPro" id="IPR012548">
    <property type="entry name" value="MATCAP"/>
</dbReference>
<sequence>MASSNTQAYLTKLKTLSDQLVELQRPIRILDAIKWPIEAQERFFAAGGKRLPDIGRDFYERHPLTFDRHKLTEAFRELDREVVRQLGQQDALGRILRDTIDQYRLVLEMLGARGTARFGELSRRLYGSPSDCITGDNKTLLDVGQELCRVFSLPAAAQLAPSSKRQLDATEATAYLSARMDEYFGAGTVNVTLSDDIVSDAAAGGDSLKLNRRSLFTPQDLNVLEVHEGWVHIGTTLNGRAQPWATWLSVGSPRITAIQEGMAVLMETLTFSSFPKRAQRVSDRVVAVDMAERGADFVELFRFFRDRGDSEQDSYRVAQRVFRGGTVTGGSVFTKDISYVKGFVENVGFIRSAIFAGQPEMIPLLYLGKLTLDDIPALQEHLQLGHIVPPRFLPPMFKNLNGLYVWFGFSSSIAGLDNVRVRKHFSRLFGDKKPSSASRAPKQS</sequence>
<accession>A0ABV7HRT1</accession>
<organism evidence="5 6">
    <name type="scientific">Gilvimarinus japonicus</name>
    <dbReference type="NCBI Taxonomy" id="1796469"/>
    <lineage>
        <taxon>Bacteria</taxon>
        <taxon>Pseudomonadati</taxon>
        <taxon>Pseudomonadota</taxon>
        <taxon>Gammaproteobacteria</taxon>
        <taxon>Cellvibrionales</taxon>
        <taxon>Cellvibrionaceae</taxon>
        <taxon>Gilvimarinus</taxon>
    </lineage>
</organism>
<evidence type="ECO:0000313" key="5">
    <source>
        <dbReference type="EMBL" id="MFC3154790.1"/>
    </source>
</evidence>
<protein>
    <submittedName>
        <fullName evidence="5">Flavohemoglobin expression-modulating QEGLA motif protein</fullName>
    </submittedName>
</protein>